<dbReference type="Proteomes" id="UP001139488">
    <property type="component" value="Unassembled WGS sequence"/>
</dbReference>
<dbReference type="EMBL" id="JAJNNZ010000022">
    <property type="protein sequence ID" value="MCJ2378763.1"/>
    <property type="molecule type" value="Genomic_DNA"/>
</dbReference>
<proteinExistence type="predicted"/>
<dbReference type="AlphaFoldDB" id="A0A9X2B0M5"/>
<feature type="chain" id="PRO_5040924807" evidence="1">
    <location>
        <begin position="21"/>
        <end position="177"/>
    </location>
</feature>
<comment type="caution">
    <text evidence="3">The sequence shown here is derived from an EMBL/GenBank/DDBJ whole genome shotgun (WGS) entry which is preliminary data.</text>
</comment>
<reference evidence="3" key="1">
    <citation type="submission" date="2021-11" db="EMBL/GenBank/DDBJ databases">
        <title>Vibrio ZSDE26 sp. nov. and Vibrio ZSDZ34 sp. nov., isolated from coastal seawater in Qingdao.</title>
        <authorList>
            <person name="Zhang P."/>
        </authorList>
    </citation>
    <scope>NUCLEOTIDE SEQUENCE</scope>
    <source>
        <strain evidence="3">ZSDZ34</strain>
    </source>
</reference>
<name>A0A9X2B0M5_9VIBR</name>
<evidence type="ECO:0000313" key="4">
    <source>
        <dbReference type="Proteomes" id="UP001139488"/>
    </source>
</evidence>
<keyword evidence="4" id="KW-1185">Reference proteome</keyword>
<organism evidence="3 4">
    <name type="scientific">Vibrio gelatinilyticus</name>
    <dbReference type="NCBI Taxonomy" id="2893468"/>
    <lineage>
        <taxon>Bacteria</taxon>
        <taxon>Pseudomonadati</taxon>
        <taxon>Pseudomonadota</taxon>
        <taxon>Gammaproteobacteria</taxon>
        <taxon>Vibrionales</taxon>
        <taxon>Vibrionaceae</taxon>
        <taxon>Vibrio</taxon>
    </lineage>
</organism>
<dbReference type="RefSeq" id="WP_244359176.1">
    <property type="nucleotide sequence ID" value="NZ_JAJNNZ010000022.1"/>
</dbReference>
<protein>
    <submittedName>
        <fullName evidence="3">DUF4136 domain-containing protein</fullName>
    </submittedName>
</protein>
<dbReference type="Gene3D" id="3.30.160.670">
    <property type="match status" value="1"/>
</dbReference>
<accession>A0A9X2B0M5</accession>
<keyword evidence="1" id="KW-0732">Signal</keyword>
<feature type="domain" description="DUF4136" evidence="2">
    <location>
        <begin position="23"/>
        <end position="176"/>
    </location>
</feature>
<evidence type="ECO:0000256" key="1">
    <source>
        <dbReference type="SAM" id="SignalP"/>
    </source>
</evidence>
<sequence>MAVRLSLLLLAFSSLVAGCAADVATDYDASVNFSRFNSYQYQEDPNVPVSLDGARIKRAVDYQMAGKGFKKVDSNSDLLVRYSILEGSELRSDGLTVGFGIGTSTSGRGGYGVSARTPERFKEKKFGKLNVELIEAKSNEVVWRSISQRQLTETMDSDDRDAFIMDQVGKMFEQYPR</sequence>
<gene>
    <name evidence="3" type="ORF">LNL84_18285</name>
</gene>
<dbReference type="InterPro" id="IPR025411">
    <property type="entry name" value="DUF4136"/>
</dbReference>
<dbReference type="Pfam" id="PF13590">
    <property type="entry name" value="DUF4136"/>
    <property type="match status" value="1"/>
</dbReference>
<feature type="signal peptide" evidence="1">
    <location>
        <begin position="1"/>
        <end position="20"/>
    </location>
</feature>
<evidence type="ECO:0000313" key="3">
    <source>
        <dbReference type="EMBL" id="MCJ2378763.1"/>
    </source>
</evidence>
<evidence type="ECO:0000259" key="2">
    <source>
        <dbReference type="Pfam" id="PF13590"/>
    </source>
</evidence>
<dbReference type="PROSITE" id="PS51257">
    <property type="entry name" value="PROKAR_LIPOPROTEIN"/>
    <property type="match status" value="1"/>
</dbReference>